<reference evidence="2" key="2">
    <citation type="journal article" date="2022" name="Microbiol. Resour. Announc.">
        <title>Metagenome Sequencing to Explore Phylogenomics of Terrestrial Cyanobacteria.</title>
        <authorList>
            <person name="Ward R.D."/>
            <person name="Stajich J.E."/>
            <person name="Johansen J.R."/>
            <person name="Huntemann M."/>
            <person name="Clum A."/>
            <person name="Foster B."/>
            <person name="Foster B."/>
            <person name="Roux S."/>
            <person name="Palaniappan K."/>
            <person name="Varghese N."/>
            <person name="Mukherjee S."/>
            <person name="Reddy T.B.K."/>
            <person name="Daum C."/>
            <person name="Copeland A."/>
            <person name="Chen I.A."/>
            <person name="Ivanova N.N."/>
            <person name="Kyrpides N.C."/>
            <person name="Shapiro N."/>
            <person name="Eloe-Fadrosh E.A."/>
            <person name="Pietrasiak N."/>
        </authorList>
    </citation>
    <scope>NUCLEOTIDE SEQUENCE</scope>
    <source>
        <strain evidence="2">GSE-NOS-MK-12-04C</strain>
    </source>
</reference>
<sequence>MNKYSRLTIAIPTYKRCKSVVSLVNSIIPQLEDDDELLVVDDGSQDGTSDALGKIKRVRLVSNSTNEGMLSTWNKCLKFASRDWICMIHDDDTINSDALNTIRKACTLVQGSALIGHNYLGDNFDNCFRCRIVEPGPWSALHPLAIPSGVTIHRSIIDNLGLFNEQFQYSADIEYLSRISSKYTSIIIENPCILTFNLHDQNYEYKTWAKPDCLTQLEQIEELIVTYSGLTGDEALKYFHNKMNMYISYMLRNSYKATDKTLLRKVGIMAKNKSYLGRKNRVIAHLAALFNWTPNL</sequence>
<dbReference type="AlphaFoldDB" id="A0A951UTH9"/>
<dbReference type="GO" id="GO:0016757">
    <property type="term" value="F:glycosyltransferase activity"/>
    <property type="evidence" value="ECO:0007669"/>
    <property type="project" value="UniProtKB-KW"/>
</dbReference>
<gene>
    <name evidence="2" type="ORF">KME60_14235</name>
</gene>
<protein>
    <submittedName>
        <fullName evidence="2">Glycosyltransferase</fullName>
        <ecNumber evidence="2">2.4.-.-</ecNumber>
    </submittedName>
</protein>
<accession>A0A951UTH9</accession>
<dbReference type="Proteomes" id="UP000729701">
    <property type="component" value="Unassembled WGS sequence"/>
</dbReference>
<dbReference type="InterPro" id="IPR029044">
    <property type="entry name" value="Nucleotide-diphossugar_trans"/>
</dbReference>
<proteinExistence type="predicted"/>
<evidence type="ECO:0000313" key="2">
    <source>
        <dbReference type="EMBL" id="MBW4668546.1"/>
    </source>
</evidence>
<dbReference type="PANTHER" id="PTHR43685:SF2">
    <property type="entry name" value="GLYCOSYLTRANSFERASE 2-LIKE DOMAIN-CONTAINING PROTEIN"/>
    <property type="match status" value="1"/>
</dbReference>
<organism evidence="2 3">
    <name type="scientific">Cyanomargarita calcarea GSE-NOS-MK-12-04C</name>
    <dbReference type="NCBI Taxonomy" id="2839659"/>
    <lineage>
        <taxon>Bacteria</taxon>
        <taxon>Bacillati</taxon>
        <taxon>Cyanobacteriota</taxon>
        <taxon>Cyanophyceae</taxon>
        <taxon>Nostocales</taxon>
        <taxon>Cyanomargaritaceae</taxon>
        <taxon>Cyanomargarita</taxon>
    </lineage>
</organism>
<dbReference type="Pfam" id="PF00535">
    <property type="entry name" value="Glycos_transf_2"/>
    <property type="match status" value="1"/>
</dbReference>
<dbReference type="InterPro" id="IPR001173">
    <property type="entry name" value="Glyco_trans_2-like"/>
</dbReference>
<dbReference type="PANTHER" id="PTHR43685">
    <property type="entry name" value="GLYCOSYLTRANSFERASE"/>
    <property type="match status" value="1"/>
</dbReference>
<dbReference type="InterPro" id="IPR050834">
    <property type="entry name" value="Glycosyltransf_2"/>
</dbReference>
<keyword evidence="2" id="KW-0808">Transferase</keyword>
<reference evidence="2" key="1">
    <citation type="submission" date="2021-05" db="EMBL/GenBank/DDBJ databases">
        <authorList>
            <person name="Pietrasiak N."/>
            <person name="Ward R."/>
            <person name="Stajich J.E."/>
            <person name="Kurbessoian T."/>
        </authorList>
    </citation>
    <scope>NUCLEOTIDE SEQUENCE</scope>
    <source>
        <strain evidence="2">GSE-NOS-MK-12-04C</strain>
    </source>
</reference>
<dbReference type="EC" id="2.4.-.-" evidence="2"/>
<name>A0A951UTH9_9CYAN</name>
<dbReference type="SUPFAM" id="SSF53448">
    <property type="entry name" value="Nucleotide-diphospho-sugar transferases"/>
    <property type="match status" value="1"/>
</dbReference>
<feature type="domain" description="Glycosyltransferase 2-like" evidence="1">
    <location>
        <begin position="8"/>
        <end position="100"/>
    </location>
</feature>
<dbReference type="Gene3D" id="3.90.550.10">
    <property type="entry name" value="Spore Coat Polysaccharide Biosynthesis Protein SpsA, Chain A"/>
    <property type="match status" value="1"/>
</dbReference>
<keyword evidence="2" id="KW-0328">Glycosyltransferase</keyword>
<comment type="caution">
    <text evidence="2">The sequence shown here is derived from an EMBL/GenBank/DDBJ whole genome shotgun (WGS) entry which is preliminary data.</text>
</comment>
<evidence type="ECO:0000259" key="1">
    <source>
        <dbReference type="Pfam" id="PF00535"/>
    </source>
</evidence>
<dbReference type="EMBL" id="JAHHGZ010000013">
    <property type="protein sequence ID" value="MBW4668546.1"/>
    <property type="molecule type" value="Genomic_DNA"/>
</dbReference>
<evidence type="ECO:0000313" key="3">
    <source>
        <dbReference type="Proteomes" id="UP000729701"/>
    </source>
</evidence>